<feature type="region of interest" description="Disordered" evidence="1">
    <location>
        <begin position="78"/>
        <end position="136"/>
    </location>
</feature>
<protein>
    <submittedName>
        <fullName evidence="2">Uncharacterized protein</fullName>
    </submittedName>
</protein>
<gene>
    <name evidence="2" type="ORF">FH063_002349</name>
</gene>
<organism evidence="2 3">
    <name type="scientific">Azospirillum argentinense</name>
    <dbReference type="NCBI Taxonomy" id="2970906"/>
    <lineage>
        <taxon>Bacteria</taxon>
        <taxon>Pseudomonadati</taxon>
        <taxon>Pseudomonadota</taxon>
        <taxon>Alphaproteobacteria</taxon>
        <taxon>Rhodospirillales</taxon>
        <taxon>Azospirillaceae</taxon>
        <taxon>Azospirillum</taxon>
    </lineage>
</organism>
<comment type="caution">
    <text evidence="2">The sequence shown here is derived from an EMBL/GenBank/DDBJ whole genome shotgun (WGS) entry which is preliminary data.</text>
</comment>
<accession>A0A5B0KM64</accession>
<proteinExistence type="predicted"/>
<dbReference type="AlphaFoldDB" id="A0A5B0KM64"/>
<feature type="compositionally biased region" description="Gly residues" evidence="1">
    <location>
        <begin position="124"/>
        <end position="136"/>
    </location>
</feature>
<evidence type="ECO:0000256" key="1">
    <source>
        <dbReference type="SAM" id="MobiDB-lite"/>
    </source>
</evidence>
<evidence type="ECO:0000313" key="2">
    <source>
        <dbReference type="EMBL" id="KAA1053767.1"/>
    </source>
</evidence>
<sequence>MRFPVSGTEITDRALLSLIRSSGTPGYSTRVDVGGTAVHASVVHCGPRLWLNANWNTDAPTLEGTAFLTAVRRVYGLTRPANDPGLEPTAAPVKSRVEAVPLPPAGKEQETTEQPSEPPMRAPTGGGGGHQGSLFL</sequence>
<reference evidence="2 3" key="1">
    <citation type="submission" date="2019-07" db="EMBL/GenBank/DDBJ databases">
        <title>Genome sequencing of the stress-tolerant strain Azospirillum brasilense Az19.</title>
        <authorList>
            <person name="Maroniche G.A."/>
            <person name="Garcia J.E."/>
            <person name="Pagnussat L."/>
            <person name="Amenta M."/>
            <person name="Creus C.M."/>
        </authorList>
    </citation>
    <scope>NUCLEOTIDE SEQUENCE [LARGE SCALE GENOMIC DNA]</scope>
    <source>
        <strain evidence="2 3">Az19</strain>
    </source>
</reference>
<dbReference type="EMBL" id="VEWN01000013">
    <property type="protein sequence ID" value="KAA1053767.1"/>
    <property type="molecule type" value="Genomic_DNA"/>
</dbReference>
<name>A0A5B0KM64_9PROT</name>
<evidence type="ECO:0000313" key="3">
    <source>
        <dbReference type="Proteomes" id="UP000325333"/>
    </source>
</evidence>
<dbReference type="Proteomes" id="UP000325333">
    <property type="component" value="Unassembled WGS sequence"/>
</dbReference>